<organism evidence="1 2">
    <name type="scientific">Mesobacillus subterraneus</name>
    <dbReference type="NCBI Taxonomy" id="285983"/>
    <lineage>
        <taxon>Bacteria</taxon>
        <taxon>Bacillati</taxon>
        <taxon>Bacillota</taxon>
        <taxon>Bacilli</taxon>
        <taxon>Bacillales</taxon>
        <taxon>Bacillaceae</taxon>
        <taxon>Mesobacillus</taxon>
    </lineage>
</organism>
<dbReference type="Proteomes" id="UP000279911">
    <property type="component" value="Unassembled WGS sequence"/>
</dbReference>
<proteinExistence type="predicted"/>
<dbReference type="SUPFAM" id="SSF56399">
    <property type="entry name" value="ADP-ribosylation"/>
    <property type="match status" value="1"/>
</dbReference>
<evidence type="ECO:0000313" key="2">
    <source>
        <dbReference type="Proteomes" id="UP000279911"/>
    </source>
</evidence>
<protein>
    <submittedName>
        <fullName evidence="1">DUF952 domain-containing protein</fullName>
    </submittedName>
</protein>
<dbReference type="AlphaFoldDB" id="A0A3R9F2G3"/>
<gene>
    <name evidence="1" type="ORF">EJA10_04860</name>
</gene>
<sequence length="124" mass="14384">MIILHCITESKWNECKGKTSYGEESVEAFGFIHCSSIDDFWRVAPNFKSVKEPLLLLCIDSSKVTAEIKWEDHDHCGREYPHIYGELNLDSVVKVVPFLKNEKGDFVLNKELEHHDFFVKGRKL</sequence>
<dbReference type="Gene3D" id="3.20.170.20">
    <property type="entry name" value="Protein of unknown function DUF952"/>
    <property type="match status" value="1"/>
</dbReference>
<reference evidence="2" key="1">
    <citation type="submission" date="2018-12" db="EMBL/GenBank/DDBJ databases">
        <title>Bacillus chawlae sp. nov., Bacillus glennii sp. nov., and Bacillus saganii sp. nov. Isolated from the Vehicle Assembly Building at Kennedy Space Center where the Viking Spacecraft were Assembled.</title>
        <authorList>
            <person name="Seuylemezian A."/>
            <person name="Vaishampayan P."/>
        </authorList>
    </citation>
    <scope>NUCLEOTIDE SEQUENCE [LARGE SCALE GENOMIC DNA]</scope>
    <source>
        <strain evidence="2">DSM 13966</strain>
    </source>
</reference>
<name>A0A3R9F2G3_9BACI</name>
<comment type="caution">
    <text evidence="1">The sequence shown here is derived from an EMBL/GenBank/DDBJ whole genome shotgun (WGS) entry which is preliminary data.</text>
</comment>
<dbReference type="EMBL" id="RSFW01000007">
    <property type="protein sequence ID" value="RSD28419.1"/>
    <property type="molecule type" value="Genomic_DNA"/>
</dbReference>
<dbReference type="PANTHER" id="PTHR34129">
    <property type="entry name" value="BLR1139 PROTEIN"/>
    <property type="match status" value="1"/>
</dbReference>
<evidence type="ECO:0000313" key="1">
    <source>
        <dbReference type="EMBL" id="RSD28419.1"/>
    </source>
</evidence>
<dbReference type="RefSeq" id="WP_125478891.1">
    <property type="nucleotide sequence ID" value="NZ_RSFW01000007.1"/>
</dbReference>
<dbReference type="PANTHER" id="PTHR34129:SF1">
    <property type="entry name" value="DUF952 DOMAIN-CONTAINING PROTEIN"/>
    <property type="match status" value="1"/>
</dbReference>
<dbReference type="InterPro" id="IPR009297">
    <property type="entry name" value="DUF952"/>
</dbReference>
<dbReference type="OrthoDB" id="5638018at2"/>
<accession>A0A3R9F2G3</accession>
<dbReference type="Pfam" id="PF06108">
    <property type="entry name" value="DUF952"/>
    <property type="match status" value="1"/>
</dbReference>